<accession>A0A182Q7Y6</accession>
<proteinExistence type="predicted"/>
<dbReference type="EMBL" id="AXCN02001057">
    <property type="status" value="NOT_ANNOTATED_CDS"/>
    <property type="molecule type" value="Genomic_DNA"/>
</dbReference>
<organism evidence="1 2">
    <name type="scientific">Anopheles farauti</name>
    <dbReference type="NCBI Taxonomy" id="69004"/>
    <lineage>
        <taxon>Eukaryota</taxon>
        <taxon>Metazoa</taxon>
        <taxon>Ecdysozoa</taxon>
        <taxon>Arthropoda</taxon>
        <taxon>Hexapoda</taxon>
        <taxon>Insecta</taxon>
        <taxon>Pterygota</taxon>
        <taxon>Neoptera</taxon>
        <taxon>Endopterygota</taxon>
        <taxon>Diptera</taxon>
        <taxon>Nematocera</taxon>
        <taxon>Culicoidea</taxon>
        <taxon>Culicidae</taxon>
        <taxon>Anophelinae</taxon>
        <taxon>Anopheles</taxon>
    </lineage>
</organism>
<evidence type="ECO:0000313" key="1">
    <source>
        <dbReference type="EnsemblMetazoa" id="AFAF004841-PA"/>
    </source>
</evidence>
<evidence type="ECO:0000313" key="2">
    <source>
        <dbReference type="Proteomes" id="UP000075886"/>
    </source>
</evidence>
<dbReference type="VEuPathDB" id="VectorBase:AFAF004841"/>
<dbReference type="STRING" id="69004.A0A182Q7Y6"/>
<dbReference type="AlphaFoldDB" id="A0A182Q7Y6"/>
<dbReference type="EMBL" id="AXCN02001058">
    <property type="status" value="NOT_ANNOTATED_CDS"/>
    <property type="molecule type" value="Genomic_DNA"/>
</dbReference>
<protein>
    <submittedName>
        <fullName evidence="1">Uncharacterized protein</fullName>
    </submittedName>
</protein>
<sequence length="247" mass="27201">MNQQNHVKDRGPTPLFTSCGRARAQLTSSVRTVNGSKTPRTSLLSTDSKPITIALYHVQSCRVVSYYAREERDCIATTLSFNKISGELVVCFSFTGFAGETDSSKQGSSEERTTTVAEWISYEGDNRVYARKSKEGELLKQTITRTPELKERLLKNGNVMPTSPGLGLGVPRGATVDAWVVGVDLSPALPPRKHYSGKVKYPRIDSPEPEELMFYQQICHLELNPSAEAWQLKGPPMGPKPPPSLSS</sequence>
<dbReference type="Proteomes" id="UP000075886">
    <property type="component" value="Unassembled WGS sequence"/>
</dbReference>
<dbReference type="EnsemblMetazoa" id="AFAF004841-RA">
    <property type="protein sequence ID" value="AFAF004841-PA"/>
    <property type="gene ID" value="AFAF004841"/>
</dbReference>
<reference evidence="2" key="1">
    <citation type="submission" date="2014-01" db="EMBL/GenBank/DDBJ databases">
        <title>The Genome Sequence of Anopheles farauti FAR1 (V2).</title>
        <authorList>
            <consortium name="The Broad Institute Genomics Platform"/>
            <person name="Neafsey D.E."/>
            <person name="Besansky N."/>
            <person name="Howell P."/>
            <person name="Walton C."/>
            <person name="Young S.K."/>
            <person name="Zeng Q."/>
            <person name="Gargeya S."/>
            <person name="Fitzgerald M."/>
            <person name="Haas B."/>
            <person name="Abouelleil A."/>
            <person name="Allen A.W."/>
            <person name="Alvarado L."/>
            <person name="Arachchi H.M."/>
            <person name="Berlin A.M."/>
            <person name="Chapman S.B."/>
            <person name="Gainer-Dewar J."/>
            <person name="Goldberg J."/>
            <person name="Griggs A."/>
            <person name="Gujja S."/>
            <person name="Hansen M."/>
            <person name="Howarth C."/>
            <person name="Imamovic A."/>
            <person name="Ireland A."/>
            <person name="Larimer J."/>
            <person name="McCowan C."/>
            <person name="Murphy C."/>
            <person name="Pearson M."/>
            <person name="Poon T.W."/>
            <person name="Priest M."/>
            <person name="Roberts A."/>
            <person name="Saif S."/>
            <person name="Shea T."/>
            <person name="Sisk P."/>
            <person name="Sykes S."/>
            <person name="Wortman J."/>
            <person name="Nusbaum C."/>
            <person name="Birren B."/>
        </authorList>
    </citation>
    <scope>NUCLEOTIDE SEQUENCE [LARGE SCALE GENOMIC DNA]</scope>
    <source>
        <strain evidence="2">FAR1</strain>
    </source>
</reference>
<reference evidence="1" key="2">
    <citation type="submission" date="2020-05" db="UniProtKB">
        <authorList>
            <consortium name="EnsemblMetazoa"/>
        </authorList>
    </citation>
    <scope>IDENTIFICATION</scope>
    <source>
        <strain evidence="1">FAR1</strain>
    </source>
</reference>
<name>A0A182Q7Y6_9DIPT</name>
<keyword evidence="2" id="KW-1185">Reference proteome</keyword>